<reference evidence="3 4" key="1">
    <citation type="submission" date="2016-07" db="EMBL/GenBank/DDBJ databases">
        <title>Pervasive Adenine N6-methylation of Active Genes in Fungi.</title>
        <authorList>
            <consortium name="DOE Joint Genome Institute"/>
            <person name="Mondo S.J."/>
            <person name="Dannebaum R.O."/>
            <person name="Kuo R.C."/>
            <person name="Labutti K."/>
            <person name="Haridas S."/>
            <person name="Kuo A."/>
            <person name="Salamov A."/>
            <person name="Ahrendt S.R."/>
            <person name="Lipzen A."/>
            <person name="Sullivan W."/>
            <person name="Andreopoulos W.B."/>
            <person name="Clum A."/>
            <person name="Lindquist E."/>
            <person name="Daum C."/>
            <person name="Ramamoorthy G.K."/>
            <person name="Gryganskyi A."/>
            <person name="Culley D."/>
            <person name="Magnuson J.K."/>
            <person name="James T.Y."/>
            <person name="O'Malley M.A."/>
            <person name="Stajich J.E."/>
            <person name="Spatafora J.W."/>
            <person name="Visel A."/>
            <person name="Grigoriev I.V."/>
        </authorList>
    </citation>
    <scope>NUCLEOTIDE SEQUENCE [LARGE SCALE GENOMIC DNA]</scope>
    <source>
        <strain evidence="3 4">JEL800</strain>
    </source>
</reference>
<dbReference type="Proteomes" id="UP000193642">
    <property type="component" value="Unassembled WGS sequence"/>
</dbReference>
<evidence type="ECO:0000259" key="2">
    <source>
        <dbReference type="PROSITE" id="PS51159"/>
    </source>
</evidence>
<evidence type="ECO:0000313" key="3">
    <source>
        <dbReference type="EMBL" id="ORY52532.1"/>
    </source>
</evidence>
<dbReference type="AlphaFoldDB" id="A0A1Y2CZQ4"/>
<protein>
    <recommendedName>
        <fullName evidence="2">CBM21 domain-containing protein</fullName>
    </recommendedName>
</protein>
<dbReference type="InterPro" id="IPR050782">
    <property type="entry name" value="PP1_regulatory_subunit_3"/>
</dbReference>
<dbReference type="GO" id="GO:0008157">
    <property type="term" value="F:protein phosphatase 1 binding"/>
    <property type="evidence" value="ECO:0007669"/>
    <property type="project" value="TreeGrafter"/>
</dbReference>
<evidence type="ECO:0000256" key="1">
    <source>
        <dbReference type="SAM" id="MobiDB-lite"/>
    </source>
</evidence>
<dbReference type="Pfam" id="PF03370">
    <property type="entry name" value="CBM_21"/>
    <property type="match status" value="1"/>
</dbReference>
<dbReference type="Gene3D" id="2.60.40.2440">
    <property type="entry name" value="Carbohydrate binding type-21 domain"/>
    <property type="match status" value="1"/>
</dbReference>
<accession>A0A1Y2CZQ4</accession>
<evidence type="ECO:0000313" key="4">
    <source>
        <dbReference type="Proteomes" id="UP000193642"/>
    </source>
</evidence>
<dbReference type="OrthoDB" id="2161585at2759"/>
<dbReference type="GO" id="GO:0000164">
    <property type="term" value="C:protein phosphatase type 1 complex"/>
    <property type="evidence" value="ECO:0007669"/>
    <property type="project" value="TreeGrafter"/>
</dbReference>
<proteinExistence type="predicted"/>
<sequence>MAPTTSFAPLTTTTTTTATAPTRRKPVRECSGCFSSTQNGGSSTANVSGDGLWVAVSRACPAHWPRSSSQAASSTASGTVLEGEDRDLWRHSARHNVSHIEVLCLREFSQSHQGFHRQKNRVSFNAEVACFFDGEEPVSVIASEQVFARPILPSQEPKSEVALSSWSILSATTPSPISPITYRLKSAPIALETACIVRNSNGVASNFATLHLTFLINNLHYEKQVTVTYTSNAWKSSSTSSTAKYVGSPSPGLDRFSLEIECDTSAGTQYMNTSDRLVNIEFAAKLVMGGNESWDNRDGRNHLIIIKSASSDQATTLTRKTRSFPDLDADNSFKRKEELLALKRGQTMSNEAKSIDEEFWRDWAMRKQYANGSSTVESVTPISCKLSPPFSPTLSTTTVSSLTTNLSTSTSKHSPATFPSTVFPTTMNARRNVYTPTLLLVAEPVRVAVASAARVYLSSKFDSCFDSPLYAEPVGVSSLGLTMEIPLSSSPRY</sequence>
<dbReference type="PROSITE" id="PS51159">
    <property type="entry name" value="CBM21"/>
    <property type="match status" value="1"/>
</dbReference>
<dbReference type="GO" id="GO:2001069">
    <property type="term" value="F:glycogen binding"/>
    <property type="evidence" value="ECO:0007669"/>
    <property type="project" value="TreeGrafter"/>
</dbReference>
<feature type="domain" description="CBM21" evidence="2">
    <location>
        <begin position="181"/>
        <end position="305"/>
    </location>
</feature>
<comment type="caution">
    <text evidence="3">The sequence shown here is derived from an EMBL/GenBank/DDBJ whole genome shotgun (WGS) entry which is preliminary data.</text>
</comment>
<dbReference type="EMBL" id="MCGO01000003">
    <property type="protein sequence ID" value="ORY52532.1"/>
    <property type="molecule type" value="Genomic_DNA"/>
</dbReference>
<dbReference type="PANTHER" id="PTHR12307:SF36">
    <property type="entry name" value="GLYCOGEN-BINDING SUBUNIT 76A"/>
    <property type="match status" value="1"/>
</dbReference>
<organism evidence="3 4">
    <name type="scientific">Rhizoclosmatium globosum</name>
    <dbReference type="NCBI Taxonomy" id="329046"/>
    <lineage>
        <taxon>Eukaryota</taxon>
        <taxon>Fungi</taxon>
        <taxon>Fungi incertae sedis</taxon>
        <taxon>Chytridiomycota</taxon>
        <taxon>Chytridiomycota incertae sedis</taxon>
        <taxon>Chytridiomycetes</taxon>
        <taxon>Chytridiales</taxon>
        <taxon>Chytriomycetaceae</taxon>
        <taxon>Rhizoclosmatium</taxon>
    </lineage>
</organism>
<gene>
    <name evidence="3" type="ORF">BCR33DRAFT_733222</name>
</gene>
<dbReference type="InterPro" id="IPR005036">
    <property type="entry name" value="CBM21_dom"/>
</dbReference>
<feature type="compositionally biased region" description="Polar residues" evidence="1">
    <location>
        <begin position="33"/>
        <end position="45"/>
    </location>
</feature>
<dbReference type="InterPro" id="IPR038175">
    <property type="entry name" value="CBM21_dom_sf"/>
</dbReference>
<dbReference type="PANTHER" id="PTHR12307">
    <property type="entry name" value="PROTEIN PHOSPHATASE 1 REGULATORY SUBUNIT"/>
    <property type="match status" value="1"/>
</dbReference>
<keyword evidence="4" id="KW-1185">Reference proteome</keyword>
<feature type="region of interest" description="Disordered" evidence="1">
    <location>
        <begin position="1"/>
        <end position="45"/>
    </location>
</feature>
<name>A0A1Y2CZQ4_9FUNG</name>
<dbReference type="GO" id="GO:0005979">
    <property type="term" value="P:regulation of glycogen biosynthetic process"/>
    <property type="evidence" value="ECO:0007669"/>
    <property type="project" value="TreeGrafter"/>
</dbReference>
<feature type="compositionally biased region" description="Low complexity" evidence="1">
    <location>
        <begin position="1"/>
        <end position="21"/>
    </location>
</feature>